<evidence type="ECO:0000313" key="4">
    <source>
        <dbReference type="EMBL" id="DAE32955.1"/>
    </source>
</evidence>
<protein>
    <submittedName>
        <fullName evidence="4">Chromosome segregation protein</fullName>
    </submittedName>
</protein>
<accession>A0A8S5RP45</accession>
<dbReference type="EMBL" id="BK059131">
    <property type="protein sequence ID" value="DAE32955.1"/>
    <property type="molecule type" value="Genomic_DNA"/>
</dbReference>
<dbReference type="InterPro" id="IPR013491">
    <property type="entry name" value="Tape_meas_N"/>
</dbReference>
<evidence type="ECO:0000256" key="2">
    <source>
        <dbReference type="SAM" id="MobiDB-lite"/>
    </source>
</evidence>
<evidence type="ECO:0000256" key="1">
    <source>
        <dbReference type="SAM" id="Coils"/>
    </source>
</evidence>
<sequence>MADNLVFGVKIDLQKGVEEALKDGGKALERIEKLFGKHPITIKLRMDNRVARGASAELTGFKKQLAELTQQWNSLTAAERGSAAGAAIREKFRALRTEAQGYTSTLQAAVKAEDKMRESHSKTAASANKLSSAYHNQSVYIERLIKRMAIYASISYVGNFLTNVREVTAQFELQRVSLGAILQDANKGEQIFSQIKQFALKSPVSILDLTKYTKQLAAYKIGYDELFDTTKRLTDVSVGLGVSMDRVVLAYGQVRATGHLRASEIRQFTEMGVPIVEELAAKLSKLNGETVTAAQVIDMVSKRAISFEMVKEVFDDMTSAGGMFYNMQEKQGNTLYGLWAKLGDAASVMYDEIGNTESINKGMKAGIQALTDLMRNWQQIPRMMAFAGAATLVFITRQKILKLETAKVAAIQETYNARMARTNMLLSSSSRLTRAHGFALGVQARMLKAASTAAAAFGTSLTAIRSALVSTGWGVLIMALGYVADKLLFTKTNAEKAADAISKISEETATETAKSVRNFEYLADKAVNAPKGSTEQKEALEELERTYSSILPKELLELEYLDKLNGKYGSLTNTIREYIAEQQRRKAVEEIGNVYGAEKQKYERKLTDYFREEGWTEGEIARFWEKFYDVAKDKSKGLQQVVTESVKFAGREGFEDVFKLLQNQNNLTKSWDKASYKKFGEWGFGVNDVDLIDMLRDAVLEENQAIEQNEERTKAAQSATNAFAEAQEKAAKRLKEVRLVDSKGEAVDRDSYLGGQMLANFEIKGMTNILKEGFTQAGLVWDAEYGNFINHINEKTPELISSLNFDAIIDAIINALNNPDLTETQRQFLENLLSLAQTSKKRYEEIVPTDPIVRVAQARFKQIAQSAGGFREQYNQYLMKAGEDMATYNKRLKDSLEDLKNRVKALLHTQKVIAKAGIFAKMLYGVSAEELQKDIDETNKTISIIEKTLSEQPDYSKQPDHSKSKNKGSKGTKSDPRLQILNEMVQLAEKLNKEYSDWEKKVGSTKALEKVNDTYAETVKYAEKVAKDAGITLPHLKTPTNAKELNEYLEAVRKVMESAKGLKGGKKAAIELAVKMSNNVSAEDQKAIEKKIKTLSDRISRTKTAKEFYEKILGMTGDVELAANISLQIYGSTGKELSEQVKEQFRLAFATLDKPDVEVSAKIGDLIDKGRYEELRDYINLLPGDAQKAAEDLVKAQQQMSVKQYEQWLKDLEKAKDYADKRIELSRYTANQIAEIEERIAKLDPAAADYEQQKAMLEKLIDGYKSREDKMGSELEYEQFKNSALYVQVFENLDNASKTALENMRNRLLALKDQWKNLSPEKVKELTKRLEELDAQIAQRNPFKSIADSIKKLREMRMGGRTKEGDAQKAFDAEADRKAAEAKMLADEKAYEAAVKQYGAESDIAKAKRKIADDSADAYRSAEQAADSAAENADEWENVAEAINAANQKIDEYQQQINEALDGIRKMMEAFGASDEDMQFFDDVVGSLNEIVDAGQQATMSVASFMSGNILGGITSGVSAIGGLVSGFTNLFSAGKVRKANKEIKRQQNLLEQLQYTYGRLEAASDKLFGRDNLNNYNQQLKNLQAQQAAYEKQAAAERSKGKKKDKEKIKEYENQARDTADKIKELQEDLVAHFTGSSRTDVARQMAKSWIDARASMSDTFAAIKGDYADLIKNMIVEGAAARVIENALTPVWDSMEKMLAKNDVQGAIDSLIGGMDSALNAANNGMEVLWKALEARGYDMKSLISNTDSEYSGMAKSVAGATSEEINNVAAIGNTLMYYASPIPRIDENLARVVAIMEGRGTALPMASGVTTGAVDYTEMFTTANQHLSSLPRMEQHLAEIHTMLGRALKTKGSTTGFNTFLNS</sequence>
<dbReference type="SUPFAM" id="SSF58104">
    <property type="entry name" value="Methyl-accepting chemotaxis protein (MCP) signaling domain"/>
    <property type="match status" value="1"/>
</dbReference>
<reference evidence="4" key="1">
    <citation type="journal article" date="2021" name="Proc. Natl. Acad. Sci. U.S.A.">
        <title>A Catalog of Tens of Thousands of Viruses from Human Metagenomes Reveals Hidden Associations with Chronic Diseases.</title>
        <authorList>
            <person name="Tisza M.J."/>
            <person name="Buck C.B."/>
        </authorList>
    </citation>
    <scope>NUCLEOTIDE SEQUENCE</scope>
    <source>
        <strain evidence="4">CtoYX9</strain>
    </source>
</reference>
<organism evidence="4">
    <name type="scientific">virus sp. ctoYX9</name>
    <dbReference type="NCBI Taxonomy" id="2825822"/>
    <lineage>
        <taxon>Viruses</taxon>
    </lineage>
</organism>
<feature type="domain" description="Tape measure protein N-terminal" evidence="3">
    <location>
        <begin position="167"/>
        <end position="354"/>
    </location>
</feature>
<feature type="coiled-coil region" evidence="1">
    <location>
        <begin position="889"/>
        <end position="948"/>
    </location>
</feature>
<feature type="coiled-coil region" evidence="1">
    <location>
        <begin position="1419"/>
        <end position="1470"/>
    </location>
</feature>
<feature type="region of interest" description="Disordered" evidence="2">
    <location>
        <begin position="949"/>
        <end position="978"/>
    </location>
</feature>
<proteinExistence type="predicted"/>
<evidence type="ECO:0000259" key="3">
    <source>
        <dbReference type="Pfam" id="PF20155"/>
    </source>
</evidence>
<name>A0A8S5RP45_9VIRU</name>
<dbReference type="Pfam" id="PF20155">
    <property type="entry name" value="TMP_3"/>
    <property type="match status" value="1"/>
</dbReference>
<keyword evidence="1" id="KW-0175">Coiled coil</keyword>
<feature type="coiled-coil region" evidence="1">
    <location>
        <begin position="1537"/>
        <end position="1630"/>
    </location>
</feature>